<dbReference type="SUPFAM" id="SSF48065">
    <property type="entry name" value="DBL homology domain (DH-domain)"/>
    <property type="match status" value="1"/>
</dbReference>
<gene>
    <name evidence="2" type="ORF">EDEG_02590</name>
</gene>
<dbReference type="AlphaFoldDB" id="J8ZTK2"/>
<dbReference type="InterPro" id="IPR035899">
    <property type="entry name" value="DBL_dom_sf"/>
</dbReference>
<reference evidence="3" key="2">
    <citation type="submission" date="2015-07" db="EMBL/GenBank/DDBJ databases">
        <title>Contrasting host-pathogen interactions and genome evolution in two generalist and specialist microsporidian pathogens of mosquitoes.</title>
        <authorList>
            <consortium name="The Broad Institute Genomics Platform"/>
            <consortium name="The Broad Institute Genome Sequencing Center for Infectious Disease"/>
            <person name="Cuomo C.A."/>
            <person name="Sanscrainte N.D."/>
            <person name="Goldberg J.M."/>
            <person name="Heiman D."/>
            <person name="Young S."/>
            <person name="Zeng Q."/>
            <person name="Becnel J.J."/>
            <person name="Birren B.W."/>
        </authorList>
    </citation>
    <scope>NUCLEOTIDE SEQUENCE [LARGE SCALE GENOMIC DNA]</scope>
    <source>
        <strain evidence="3">USNM 41457</strain>
    </source>
</reference>
<keyword evidence="3" id="KW-1185">Reference proteome</keyword>
<evidence type="ECO:0000313" key="3">
    <source>
        <dbReference type="Proteomes" id="UP000003163"/>
    </source>
</evidence>
<dbReference type="OrthoDB" id="2272012at2759"/>
<comment type="caution">
    <text evidence="2">The sequence shown here is derived from an EMBL/GenBank/DDBJ whole genome shotgun (WGS) entry which is preliminary data.</text>
</comment>
<organism evidence="2 3">
    <name type="scientific">Edhazardia aedis (strain USNM 41457)</name>
    <name type="common">Microsporidian parasite</name>
    <dbReference type="NCBI Taxonomy" id="1003232"/>
    <lineage>
        <taxon>Eukaryota</taxon>
        <taxon>Fungi</taxon>
        <taxon>Fungi incertae sedis</taxon>
        <taxon>Microsporidia</taxon>
        <taxon>Edhazardia</taxon>
    </lineage>
</organism>
<dbReference type="Gene3D" id="1.20.900.10">
    <property type="entry name" value="Dbl homology (DH) domain"/>
    <property type="match status" value="1"/>
</dbReference>
<dbReference type="VEuPathDB" id="MicrosporidiaDB:EDEG_02590"/>
<name>J8ZTK2_EDHAE</name>
<dbReference type="InParanoid" id="J8ZTK2"/>
<dbReference type="InterPro" id="IPR000219">
    <property type="entry name" value="DH_dom"/>
</dbReference>
<reference evidence="2 3" key="1">
    <citation type="submission" date="2011-08" db="EMBL/GenBank/DDBJ databases">
        <authorList>
            <person name="Liu Z.J."/>
            <person name="Shi F.L."/>
            <person name="Lu J.Q."/>
            <person name="Li M."/>
            <person name="Wang Z.L."/>
        </authorList>
    </citation>
    <scope>NUCLEOTIDE SEQUENCE [LARGE SCALE GENOMIC DNA]</scope>
    <source>
        <strain evidence="2 3">USNM 41457</strain>
    </source>
</reference>
<protein>
    <recommendedName>
        <fullName evidence="1">DH domain-containing protein</fullName>
    </recommendedName>
</protein>
<feature type="domain" description="DH" evidence="1">
    <location>
        <begin position="6"/>
        <end position="266"/>
    </location>
</feature>
<evidence type="ECO:0000313" key="2">
    <source>
        <dbReference type="EMBL" id="EJW03008.1"/>
    </source>
</evidence>
<dbReference type="Pfam" id="PF00621">
    <property type="entry name" value="RhoGEF"/>
    <property type="match status" value="1"/>
</dbReference>
<dbReference type="Proteomes" id="UP000003163">
    <property type="component" value="Unassembled WGS sequence"/>
</dbReference>
<dbReference type="HOGENOM" id="CLU_1045944_0_0_1"/>
<dbReference type="PROSITE" id="PS50010">
    <property type="entry name" value="DH_2"/>
    <property type="match status" value="1"/>
</dbReference>
<proteinExistence type="predicted"/>
<dbReference type="GO" id="GO:0005085">
    <property type="term" value="F:guanyl-nucleotide exchange factor activity"/>
    <property type="evidence" value="ECO:0007669"/>
    <property type="project" value="InterPro"/>
</dbReference>
<sequence>MSQLEKLVNAYAEMFESERAYLQDLHLWGKELRRTLLMNNVLSPKKRIEIDKIVFGVIDNIISLHQKIMFEMAKINENCREDFIMEKCEEFNIDYFEILFDRKEAFKYIQYDENEKQPYRSNELEEWFHKEIDKKKAEIMNEIYGEPDEIEFIKKRHPNQKPKRKPGHILVTKHNYQFERVGTAFSDKRFYTLPFIKNDPYQRLIVQDTKSYEAYANINYEDVYAFFMPFFEIYDTYAFNMPRMEHTIFKELDENKNFKKCFTKFF</sequence>
<accession>J8ZTK2</accession>
<dbReference type="EMBL" id="AFBI03000048">
    <property type="protein sequence ID" value="EJW03008.1"/>
    <property type="molecule type" value="Genomic_DNA"/>
</dbReference>
<evidence type="ECO:0000259" key="1">
    <source>
        <dbReference type="PROSITE" id="PS50010"/>
    </source>
</evidence>